<dbReference type="AlphaFoldDB" id="A0A5Q0H5J0"/>
<evidence type="ECO:0000313" key="3">
    <source>
        <dbReference type="EMBL" id="QFZ21022.1"/>
    </source>
</evidence>
<dbReference type="InterPro" id="IPR025141">
    <property type="entry name" value="DUF4082"/>
</dbReference>
<dbReference type="InterPro" id="IPR014756">
    <property type="entry name" value="Ig_E-set"/>
</dbReference>
<dbReference type="Pfam" id="PF13313">
    <property type="entry name" value="DUF4082"/>
    <property type="match status" value="1"/>
</dbReference>
<dbReference type="Gene3D" id="2.60.40.650">
    <property type="match status" value="1"/>
</dbReference>
<sequence length="360" mass="37645">MAGAGGPPVTSAGSGSRSTTSRPTPGTDPRAVPGPAAARARHRGSPDGPRRAAIRHSAVRRSDQRCNGPRREVDPGGVKRILAALSALTLTGTLLTGTAHAAPVAGGYTPSNGARVALDVPLLIAGGATNGESGDVTAVDITFDGGQTWLPTEYQGERWLYRYTPTEEGEVTYHLRAWGSGGPGGVRGPFRFFAGGTAEPPTPDCPCLLGLPALPHRPEVDDPDQAPVEVGVRVRVDSPGYLVGAFIHRGTHTGPLTAHLWSADGTLLAEAVSPAERYVSDVDFPTPVPVVPGQEYVVSYFTPAGGYRVTEDYFSAAMATAPYATSEGAGVYSYGGGFPTQSWNNSNYWVRPIMHTRTNG</sequence>
<feature type="compositionally biased region" description="Basic and acidic residues" evidence="1">
    <location>
        <begin position="60"/>
        <end position="74"/>
    </location>
</feature>
<dbReference type="KEGG" id="ssyi:EKG83_29825"/>
<protein>
    <submittedName>
        <fullName evidence="3">DUF4082 domain-containing protein</fullName>
    </submittedName>
</protein>
<dbReference type="SUPFAM" id="SSF81296">
    <property type="entry name" value="E set domains"/>
    <property type="match status" value="1"/>
</dbReference>
<dbReference type="EMBL" id="CP034550">
    <property type="protein sequence ID" value="QFZ21022.1"/>
    <property type="molecule type" value="Genomic_DNA"/>
</dbReference>
<feature type="domain" description="DUF4082" evidence="2">
    <location>
        <begin position="219"/>
        <end position="350"/>
    </location>
</feature>
<organism evidence="3 4">
    <name type="scientific">Saccharothrix syringae</name>
    <name type="common">Nocardiopsis syringae</name>
    <dbReference type="NCBI Taxonomy" id="103733"/>
    <lineage>
        <taxon>Bacteria</taxon>
        <taxon>Bacillati</taxon>
        <taxon>Actinomycetota</taxon>
        <taxon>Actinomycetes</taxon>
        <taxon>Pseudonocardiales</taxon>
        <taxon>Pseudonocardiaceae</taxon>
        <taxon>Saccharothrix</taxon>
    </lineage>
</organism>
<gene>
    <name evidence="3" type="ORF">EKG83_29825</name>
</gene>
<accession>A0A5Q0H5J0</accession>
<evidence type="ECO:0000256" key="1">
    <source>
        <dbReference type="SAM" id="MobiDB-lite"/>
    </source>
</evidence>
<feature type="compositionally biased region" description="Low complexity" evidence="1">
    <location>
        <begin position="10"/>
        <end position="38"/>
    </location>
</feature>
<feature type="region of interest" description="Disordered" evidence="1">
    <location>
        <begin position="1"/>
        <end position="75"/>
    </location>
</feature>
<proteinExistence type="predicted"/>
<evidence type="ECO:0000313" key="4">
    <source>
        <dbReference type="Proteomes" id="UP000325787"/>
    </source>
</evidence>
<evidence type="ECO:0000259" key="2">
    <source>
        <dbReference type="Pfam" id="PF13313"/>
    </source>
</evidence>
<reference evidence="4" key="1">
    <citation type="journal article" date="2021" name="Curr. Microbiol.">
        <title>Complete genome of nocamycin-producing strain Saccharothrix syringae NRRL B-16468 reveals the biosynthetic potential for secondary metabolites.</title>
        <authorList>
            <person name="Mo X."/>
            <person name="Yang S."/>
        </authorList>
    </citation>
    <scope>NUCLEOTIDE SEQUENCE [LARGE SCALE GENOMIC DNA]</scope>
    <source>
        <strain evidence="4">ATCC 51364 / DSM 43886 / JCM 6844 / KCTC 9398 / NBRC 14523 / NRRL B-16468 / INA 2240</strain>
    </source>
</reference>
<name>A0A5Q0H5J0_SACSY</name>
<keyword evidence="4" id="KW-1185">Reference proteome</keyword>
<dbReference type="OrthoDB" id="3694607at2"/>
<dbReference type="Proteomes" id="UP000325787">
    <property type="component" value="Chromosome"/>
</dbReference>